<evidence type="ECO:0000313" key="2">
    <source>
        <dbReference type="Proteomes" id="UP000003327"/>
    </source>
</evidence>
<dbReference type="HOGENOM" id="CLU_2790553_0_0_10"/>
<organism evidence="1 2">
    <name type="scientific">Prevotella veroralis F0319</name>
    <dbReference type="NCBI Taxonomy" id="649761"/>
    <lineage>
        <taxon>Bacteria</taxon>
        <taxon>Pseudomonadati</taxon>
        <taxon>Bacteroidota</taxon>
        <taxon>Bacteroidia</taxon>
        <taxon>Bacteroidales</taxon>
        <taxon>Prevotellaceae</taxon>
        <taxon>Prevotella</taxon>
    </lineage>
</organism>
<accession>C9MSA9</accession>
<comment type="caution">
    <text evidence="1">The sequence shown here is derived from an EMBL/GenBank/DDBJ whole genome shotgun (WGS) entry which is preliminary data.</text>
</comment>
<sequence length="68" mass="7602">MDGYFYPKGCHNVGTDALVCPLQQSTLHYKQLPLCGQTRASVPTVKQILQSTRGTYCNSKFKVHNSKL</sequence>
<reference evidence="1 2" key="1">
    <citation type="submission" date="2009-09" db="EMBL/GenBank/DDBJ databases">
        <authorList>
            <person name="Weinstock G."/>
            <person name="Sodergren E."/>
            <person name="Clifton S."/>
            <person name="Fulton L."/>
            <person name="Fulton B."/>
            <person name="Courtney L."/>
            <person name="Fronick C."/>
            <person name="Harrison M."/>
            <person name="Strong C."/>
            <person name="Farmer C."/>
            <person name="Delahaunty K."/>
            <person name="Markovic C."/>
            <person name="Hall O."/>
            <person name="Minx P."/>
            <person name="Tomlinson C."/>
            <person name="Mitreva M."/>
            <person name="Nelson J."/>
            <person name="Hou S."/>
            <person name="Wollam A."/>
            <person name="Pepin K.H."/>
            <person name="Johnson M."/>
            <person name="Bhonagiri V."/>
            <person name="Nash W.E."/>
            <person name="Warren W."/>
            <person name="Chinwalla A."/>
            <person name="Mardis E.R."/>
            <person name="Wilson R.K."/>
        </authorList>
    </citation>
    <scope>NUCLEOTIDE SEQUENCE [LARGE SCALE GENOMIC DNA]</scope>
    <source>
        <strain evidence="1 2">F0319</strain>
    </source>
</reference>
<protein>
    <submittedName>
        <fullName evidence="1">Uncharacterized protein</fullName>
    </submittedName>
</protein>
<name>C9MSA9_9BACT</name>
<gene>
    <name evidence="1" type="ORF">HMPREF0973_02526</name>
</gene>
<evidence type="ECO:0000313" key="1">
    <source>
        <dbReference type="EMBL" id="EEX17564.1"/>
    </source>
</evidence>
<proteinExistence type="predicted"/>
<dbReference type="EMBL" id="ACVA01000063">
    <property type="protein sequence ID" value="EEX17564.1"/>
    <property type="molecule type" value="Genomic_DNA"/>
</dbReference>
<dbReference type="Proteomes" id="UP000003327">
    <property type="component" value="Unassembled WGS sequence"/>
</dbReference>
<keyword evidence="2" id="KW-1185">Reference proteome</keyword>
<dbReference type="AlphaFoldDB" id="C9MSA9"/>